<dbReference type="SUPFAM" id="SSF55486">
    <property type="entry name" value="Metalloproteases ('zincins'), catalytic domain"/>
    <property type="match status" value="1"/>
</dbReference>
<comment type="cofactor">
    <cofactor evidence="2">
        <name>Zn(2+)</name>
        <dbReference type="ChEBI" id="CHEBI:29105"/>
    </cofactor>
    <text evidence="2">Binds 1 zinc ion per subunit.</text>
</comment>
<feature type="binding site" evidence="2">
    <location>
        <position position="333"/>
    </location>
    <ligand>
        <name>Zn(2+)</name>
        <dbReference type="ChEBI" id="CHEBI:29105"/>
        <note>catalytic</note>
    </ligand>
</feature>
<keyword evidence="2" id="KW-0862">Zinc</keyword>
<dbReference type="PANTHER" id="PTHR45726:SF3">
    <property type="entry name" value="LEUKOTRIENE A-4 HYDROLASE"/>
    <property type="match status" value="1"/>
</dbReference>
<organism evidence="5 6">
    <name type="scientific">Melghirimyces algeriensis</name>
    <dbReference type="NCBI Taxonomy" id="910412"/>
    <lineage>
        <taxon>Bacteria</taxon>
        <taxon>Bacillati</taxon>
        <taxon>Bacillota</taxon>
        <taxon>Bacilli</taxon>
        <taxon>Bacillales</taxon>
        <taxon>Thermoactinomycetaceae</taxon>
        <taxon>Melghirimyces</taxon>
    </lineage>
</organism>
<feature type="binding site" evidence="2">
    <location>
        <position position="329"/>
    </location>
    <ligand>
        <name>Zn(2+)</name>
        <dbReference type="ChEBI" id="CHEBI:29105"/>
        <note>catalytic</note>
    </ligand>
</feature>
<dbReference type="EMBL" id="FXTI01000002">
    <property type="protein sequence ID" value="SMO50123.1"/>
    <property type="molecule type" value="Genomic_DNA"/>
</dbReference>
<dbReference type="InterPro" id="IPR014782">
    <property type="entry name" value="Peptidase_M1_dom"/>
</dbReference>
<dbReference type="Pfam" id="PF01433">
    <property type="entry name" value="Peptidase_M1"/>
    <property type="match status" value="1"/>
</dbReference>
<accession>A0A521BSK7</accession>
<evidence type="ECO:0000259" key="4">
    <source>
        <dbReference type="Pfam" id="PF01433"/>
    </source>
</evidence>
<dbReference type="Proteomes" id="UP000315636">
    <property type="component" value="Unassembled WGS sequence"/>
</dbReference>
<dbReference type="AlphaFoldDB" id="A0A521BSK7"/>
<feature type="active site" description="Proton acceptor" evidence="1">
    <location>
        <position position="330"/>
    </location>
</feature>
<evidence type="ECO:0000256" key="1">
    <source>
        <dbReference type="PIRSR" id="PIRSR634015-1"/>
    </source>
</evidence>
<evidence type="ECO:0000256" key="3">
    <source>
        <dbReference type="SAM" id="SignalP"/>
    </source>
</evidence>
<dbReference type="InterPro" id="IPR027268">
    <property type="entry name" value="Peptidase_M4/M1_CTD_sf"/>
</dbReference>
<sequence>MKRRFLFGWLIVFMMSWTMTQANVFAMENGMSTGSEKRPTYIIDAKYDDATSKITGHYHVKIPVGEQKLQELYFHLYPNAFSNWKWGSASKPKKPGYLHVRNVKVDGSTARYHTKETLLKVSLPAYIQTGKTVQVEMDYELKLPQGGMRLNRFGDTAFLAQWYPMLAVKDQEGWHTDPYTSTGDPFYSRISDFKITFDIPKGYRLITSANDSSDSFSSKVTLQQSKVRDFAAVITKDYEPVRGKAGDVEVNLWYLKGMEDVAQELHHHAITAMKFFSKHFGDYPYKEVDVVLGETGYGIAGMEYPGLVTSLDKIPTRKGERPAVNVVAHELAHQWWYGVVGNNQVKEPWLDEGLTTFSEFLYMHEQMGEDEQKLLAKVAERTDQIHKEKGITSVESLYQYSDPVYGWMVYTRPAAMMWKLMEHLGKEKVLEILSTYYDRFRFRIATTQDFIHVASEVAGTDLKPFFHRWLYFQTDHKK</sequence>
<keyword evidence="3" id="KW-0732">Signal</keyword>
<dbReference type="RefSeq" id="WP_142504651.1">
    <property type="nucleotide sequence ID" value="NZ_FXTI01000002.1"/>
</dbReference>
<reference evidence="5 6" key="1">
    <citation type="submission" date="2017-05" db="EMBL/GenBank/DDBJ databases">
        <authorList>
            <person name="Varghese N."/>
            <person name="Submissions S."/>
        </authorList>
    </citation>
    <scope>NUCLEOTIDE SEQUENCE [LARGE SCALE GENOMIC DNA]</scope>
    <source>
        <strain evidence="5 6">DSM 45474</strain>
    </source>
</reference>
<dbReference type="CDD" id="cd09604">
    <property type="entry name" value="M1_APN_like"/>
    <property type="match status" value="1"/>
</dbReference>
<keyword evidence="2" id="KW-0479">Metal-binding</keyword>
<dbReference type="InterPro" id="IPR042097">
    <property type="entry name" value="Aminopeptidase_N-like_N_sf"/>
</dbReference>
<name>A0A521BSK7_9BACL</name>
<dbReference type="InterPro" id="IPR034015">
    <property type="entry name" value="M1_LTA4H"/>
</dbReference>
<feature type="signal peptide" evidence="3">
    <location>
        <begin position="1"/>
        <end position="22"/>
    </location>
</feature>
<proteinExistence type="predicted"/>
<feature type="chain" id="PRO_5038458681" evidence="3">
    <location>
        <begin position="23"/>
        <end position="478"/>
    </location>
</feature>
<dbReference type="Gene3D" id="2.60.40.1730">
    <property type="entry name" value="tricorn interacting facor f3 domain"/>
    <property type="match status" value="1"/>
</dbReference>
<dbReference type="Gene3D" id="1.10.390.10">
    <property type="entry name" value="Neutral Protease Domain 2"/>
    <property type="match status" value="1"/>
</dbReference>
<evidence type="ECO:0000313" key="5">
    <source>
        <dbReference type="EMBL" id="SMO50123.1"/>
    </source>
</evidence>
<protein>
    <submittedName>
        <fullName evidence="5">Peptidase family M1</fullName>
    </submittedName>
</protein>
<evidence type="ECO:0000313" key="6">
    <source>
        <dbReference type="Proteomes" id="UP000315636"/>
    </source>
</evidence>
<feature type="active site" description="Proton donor" evidence="1">
    <location>
        <position position="410"/>
    </location>
</feature>
<evidence type="ECO:0000256" key="2">
    <source>
        <dbReference type="PIRSR" id="PIRSR634015-3"/>
    </source>
</evidence>
<feature type="domain" description="Peptidase M1 membrane alanine aminopeptidase" evidence="4">
    <location>
        <begin position="268"/>
        <end position="469"/>
    </location>
</feature>
<feature type="binding site" evidence="2">
    <location>
        <position position="352"/>
    </location>
    <ligand>
        <name>Zn(2+)</name>
        <dbReference type="ChEBI" id="CHEBI:29105"/>
        <note>catalytic</note>
    </ligand>
</feature>
<dbReference type="PANTHER" id="PTHR45726">
    <property type="entry name" value="LEUKOTRIENE A-4 HYDROLASE"/>
    <property type="match status" value="1"/>
</dbReference>
<keyword evidence="6" id="KW-1185">Reference proteome</keyword>
<gene>
    <name evidence="5" type="ORF">SAMN06264849_102372</name>
</gene>
<dbReference type="OrthoDB" id="9814383at2"/>
<dbReference type="GO" id="GO:0008237">
    <property type="term" value="F:metallopeptidase activity"/>
    <property type="evidence" value="ECO:0007669"/>
    <property type="project" value="InterPro"/>
</dbReference>
<dbReference type="GO" id="GO:0008270">
    <property type="term" value="F:zinc ion binding"/>
    <property type="evidence" value="ECO:0007669"/>
    <property type="project" value="InterPro"/>
</dbReference>